<dbReference type="PANTHER" id="PTHR33449:SF1">
    <property type="entry name" value="NUCLEOID-ASSOCIATED PROTEIN YBAB"/>
    <property type="match status" value="1"/>
</dbReference>
<evidence type="ECO:0000313" key="5">
    <source>
        <dbReference type="Proteomes" id="UP000319783"/>
    </source>
</evidence>
<accession>A0A533QDF6</accession>
<name>A0A533QDF6_9BACT</name>
<keyword evidence="3" id="KW-0175">Coiled coil</keyword>
<comment type="similarity">
    <text evidence="2">Belongs to the YbaB/EbfC family.</text>
</comment>
<dbReference type="Pfam" id="PF02575">
    <property type="entry name" value="YbaB_DNA_bd"/>
    <property type="match status" value="1"/>
</dbReference>
<evidence type="ECO:0000256" key="3">
    <source>
        <dbReference type="SAM" id="Coils"/>
    </source>
</evidence>
<dbReference type="HAMAP" id="MF_00274">
    <property type="entry name" value="DNA_YbaB_EbfC"/>
    <property type="match status" value="1"/>
</dbReference>
<keyword evidence="2" id="KW-0963">Cytoplasm</keyword>
<dbReference type="NCBIfam" id="TIGR00103">
    <property type="entry name" value="DNA_YbaB_EbfC"/>
    <property type="match status" value="1"/>
</dbReference>
<keyword evidence="1 2" id="KW-0238">DNA-binding</keyword>
<reference evidence="4 5" key="1">
    <citation type="submission" date="2019-04" db="EMBL/GenBank/DDBJ databases">
        <title>Genome of a novel bacterium Candidatus Jettenia ecosi reconstructed from metagenome of an anammox bioreactor.</title>
        <authorList>
            <person name="Mardanov A.V."/>
            <person name="Beletsky A.V."/>
            <person name="Ravin N.V."/>
            <person name="Botchkova E.A."/>
            <person name="Litti Y.V."/>
            <person name="Nozhevnikova A.N."/>
        </authorList>
    </citation>
    <scope>NUCLEOTIDE SEQUENCE [LARGE SCALE GENOMIC DNA]</scope>
    <source>
        <strain evidence="4">J2</strain>
    </source>
</reference>
<dbReference type="InterPro" id="IPR036894">
    <property type="entry name" value="YbaB-like_sf"/>
</dbReference>
<feature type="coiled-coil region" evidence="3">
    <location>
        <begin position="4"/>
        <end position="38"/>
    </location>
</feature>
<sequence>MKGFGNITEMMKQAQKQAQKMQKQMEDIQNDLKERVVEASSGGGMVTVHMNGKQEILSIKIDPEVVDPKDVQMLEDLILSAISQALKKSQELYQSEMGKLTGGLNIPGLQGMFGGGM</sequence>
<dbReference type="EMBL" id="SULG01000014">
    <property type="protein sequence ID" value="TLD42734.1"/>
    <property type="molecule type" value="Genomic_DNA"/>
</dbReference>
<comment type="subunit">
    <text evidence="2">Homodimer.</text>
</comment>
<evidence type="ECO:0000313" key="4">
    <source>
        <dbReference type="EMBL" id="TLD42734.1"/>
    </source>
</evidence>
<protein>
    <recommendedName>
        <fullName evidence="2">Nucleoid-associated protein JETT_0969</fullName>
    </recommendedName>
</protein>
<comment type="subcellular location">
    <subcellularLocation>
        <location evidence="2">Cytoplasm</location>
        <location evidence="2">Nucleoid</location>
    </subcellularLocation>
</comment>
<evidence type="ECO:0000256" key="1">
    <source>
        <dbReference type="ARBA" id="ARBA00023125"/>
    </source>
</evidence>
<organism evidence="4 5">
    <name type="scientific">Candidatus Jettenia ecosi</name>
    <dbReference type="NCBI Taxonomy" id="2494326"/>
    <lineage>
        <taxon>Bacteria</taxon>
        <taxon>Pseudomonadati</taxon>
        <taxon>Planctomycetota</taxon>
        <taxon>Candidatus Brocadiia</taxon>
        <taxon>Candidatus Brocadiales</taxon>
        <taxon>Candidatus Brocadiaceae</taxon>
        <taxon>Candidatus Jettenia</taxon>
    </lineage>
</organism>
<proteinExistence type="inferred from homology"/>
<dbReference type="PANTHER" id="PTHR33449">
    <property type="entry name" value="NUCLEOID-ASSOCIATED PROTEIN YBAB"/>
    <property type="match status" value="1"/>
</dbReference>
<evidence type="ECO:0000256" key="2">
    <source>
        <dbReference type="HAMAP-Rule" id="MF_00274"/>
    </source>
</evidence>
<dbReference type="GO" id="GO:0043590">
    <property type="term" value="C:bacterial nucleoid"/>
    <property type="evidence" value="ECO:0007669"/>
    <property type="project" value="UniProtKB-UniRule"/>
</dbReference>
<dbReference type="InterPro" id="IPR004401">
    <property type="entry name" value="YbaB/EbfC"/>
</dbReference>
<comment type="function">
    <text evidence="2">Binds to DNA and alters its conformation. May be involved in regulation of gene expression, nucleoid organization and DNA protection.</text>
</comment>
<dbReference type="GO" id="GO:0005829">
    <property type="term" value="C:cytosol"/>
    <property type="evidence" value="ECO:0007669"/>
    <property type="project" value="TreeGrafter"/>
</dbReference>
<dbReference type="SUPFAM" id="SSF82607">
    <property type="entry name" value="YbaB-like"/>
    <property type="match status" value="1"/>
</dbReference>
<gene>
    <name evidence="4" type="ORF">JETT_0969</name>
</gene>
<dbReference type="Proteomes" id="UP000319783">
    <property type="component" value="Unassembled WGS sequence"/>
</dbReference>
<dbReference type="PIRSF" id="PIRSF004555">
    <property type="entry name" value="UCP004555"/>
    <property type="match status" value="1"/>
</dbReference>
<dbReference type="AlphaFoldDB" id="A0A533QDF6"/>
<comment type="caution">
    <text evidence="4">The sequence shown here is derived from an EMBL/GenBank/DDBJ whole genome shotgun (WGS) entry which is preliminary data.</text>
</comment>
<dbReference type="GO" id="GO:0003677">
    <property type="term" value="F:DNA binding"/>
    <property type="evidence" value="ECO:0007669"/>
    <property type="project" value="UniProtKB-UniRule"/>
</dbReference>
<dbReference type="Gene3D" id="3.30.1310.10">
    <property type="entry name" value="Nucleoid-associated protein YbaB-like domain"/>
    <property type="match status" value="1"/>
</dbReference>